<protein>
    <submittedName>
        <fullName evidence="10">Uncharacterized protein LOC108695356 isoform X1</fullName>
    </submittedName>
</protein>
<dbReference type="GO" id="GO:0010185">
    <property type="term" value="P:regulation of cellular defense response"/>
    <property type="evidence" value="ECO:0007669"/>
    <property type="project" value="UniProtKB-ARBA"/>
</dbReference>
<keyword evidence="6" id="KW-0106">Calcium</keyword>
<evidence type="ECO:0000259" key="8">
    <source>
        <dbReference type="SMART" id="SM00607"/>
    </source>
</evidence>
<comment type="subunit">
    <text evidence="3">Homotrimer.</text>
</comment>
<evidence type="ECO:0000313" key="9">
    <source>
        <dbReference type="Proteomes" id="UP000186698"/>
    </source>
</evidence>
<keyword evidence="4" id="KW-0479">Metal-binding</keyword>
<keyword evidence="7" id="KW-1015">Disulfide bond</keyword>
<evidence type="ECO:0000256" key="7">
    <source>
        <dbReference type="ARBA" id="ARBA00023157"/>
    </source>
</evidence>
<evidence type="ECO:0000256" key="5">
    <source>
        <dbReference type="ARBA" id="ARBA00022734"/>
    </source>
</evidence>
<dbReference type="Pfam" id="PF22633">
    <property type="entry name" value="F5_F8_type_C_2"/>
    <property type="match status" value="1"/>
</dbReference>
<dbReference type="KEGG" id="xla:108695356"/>
<evidence type="ECO:0000256" key="3">
    <source>
        <dbReference type="ARBA" id="ARBA00011233"/>
    </source>
</evidence>
<dbReference type="GO" id="GO:0042806">
    <property type="term" value="F:fucose binding"/>
    <property type="evidence" value="ECO:0007669"/>
    <property type="project" value="UniProtKB-ARBA"/>
</dbReference>
<dbReference type="PANTHER" id="PTHR45713">
    <property type="entry name" value="FTP DOMAIN-CONTAINING PROTEIN"/>
    <property type="match status" value="1"/>
</dbReference>
<dbReference type="GO" id="GO:0001868">
    <property type="term" value="P:regulation of complement activation, lectin pathway"/>
    <property type="evidence" value="ECO:0007669"/>
    <property type="project" value="UniProtKB-ARBA"/>
</dbReference>
<comment type="similarity">
    <text evidence="2">Belongs to the fucolectin family.</text>
</comment>
<dbReference type="AlphaFoldDB" id="A0A8J1L5E4"/>
<dbReference type="RefSeq" id="XP_041424179.1">
    <property type="nucleotide sequence ID" value="XM_041568245.1"/>
</dbReference>
<dbReference type="GO" id="GO:0046872">
    <property type="term" value="F:metal ion binding"/>
    <property type="evidence" value="ECO:0007669"/>
    <property type="project" value="UniProtKB-KW"/>
</dbReference>
<keyword evidence="9" id="KW-1185">Reference proteome</keyword>
<organism evidence="9 10">
    <name type="scientific">Xenopus laevis</name>
    <name type="common">African clawed frog</name>
    <dbReference type="NCBI Taxonomy" id="8355"/>
    <lineage>
        <taxon>Eukaryota</taxon>
        <taxon>Metazoa</taxon>
        <taxon>Chordata</taxon>
        <taxon>Craniata</taxon>
        <taxon>Vertebrata</taxon>
        <taxon>Euteleostomi</taxon>
        <taxon>Amphibia</taxon>
        <taxon>Batrachia</taxon>
        <taxon>Anura</taxon>
        <taxon>Pipoidea</taxon>
        <taxon>Pipidae</taxon>
        <taxon>Xenopodinae</taxon>
        <taxon>Xenopus</taxon>
        <taxon>Xenopus</taxon>
    </lineage>
</organism>
<name>A0A8J1L5E4_XENLA</name>
<dbReference type="OrthoDB" id="547680at2759"/>
<dbReference type="GeneID" id="108695356"/>
<evidence type="ECO:0000256" key="1">
    <source>
        <dbReference type="ARBA" id="ARBA00002219"/>
    </source>
</evidence>
<evidence type="ECO:0000256" key="6">
    <source>
        <dbReference type="ARBA" id="ARBA00022837"/>
    </source>
</evidence>
<dbReference type="InterPro" id="IPR007246">
    <property type="entry name" value="Gaa1"/>
</dbReference>
<evidence type="ECO:0000256" key="4">
    <source>
        <dbReference type="ARBA" id="ARBA00022723"/>
    </source>
</evidence>
<dbReference type="SUPFAM" id="SSF49785">
    <property type="entry name" value="Galactose-binding domain-like"/>
    <property type="match status" value="1"/>
</dbReference>
<comment type="function">
    <text evidence="1">Acts as a defensive agent. Recognizes blood group fucosylated oligosaccharides including A, B, H and Lewis B-type antigens. Does not recognize Lewis A antigen and has low affinity for monovalent haptens.</text>
</comment>
<evidence type="ECO:0000256" key="2">
    <source>
        <dbReference type="ARBA" id="ARBA00010147"/>
    </source>
</evidence>
<evidence type="ECO:0000313" key="10">
    <source>
        <dbReference type="RefSeq" id="XP_041424179.1"/>
    </source>
</evidence>
<accession>A0A8J1L5E4</accession>
<dbReference type="SMART" id="SM00607">
    <property type="entry name" value="FTP"/>
    <property type="match status" value="1"/>
</dbReference>
<dbReference type="InterPro" id="IPR008979">
    <property type="entry name" value="Galactose-bd-like_sf"/>
</dbReference>
<dbReference type="Gene3D" id="2.60.120.260">
    <property type="entry name" value="Galactose-binding domain-like"/>
    <property type="match status" value="1"/>
</dbReference>
<feature type="domain" description="Fucolectin tachylectin-4 pentraxin-1" evidence="8">
    <location>
        <begin position="205"/>
        <end position="348"/>
    </location>
</feature>
<keyword evidence="5" id="KW-0430">Lectin</keyword>
<sequence>MGSSRRLRVTTSSGNTCRTFSSPPSIKYFQLPAWSGLVPGPGIPPFHPALLYLPQFHGIYYGGGAVCVGGESRLLRPGVCSSQKVSWMVKGTNVYGILRAPRAASTESLLLSVPCSEGQNNNQAVGLLLALASYFRGKIYWAKDLIFLVNEHDLLGMKAWLEGYHDVNVTDRWALFQYRQLKDEVHCSPSGLLLYRMGSLHPTKKVNVAKFGEASQSSDYRPEYNAAAAVDGDRDSNMMAGSCSLTGNDKPSWWQLNLKHRYKVEKVVIVNRGDCCSERLLGAQIRVGFTANLKNPLCGTVTDVSEETITLSCHGMVGQYVTVSIPEREEYLQLCEVEVYGNKYSPVVPVHEESEEDVLQDIGNLYKQ</sequence>
<proteinExistence type="inferred from homology"/>
<reference evidence="10" key="1">
    <citation type="submission" date="2025-08" db="UniProtKB">
        <authorList>
            <consortium name="RefSeq"/>
        </authorList>
    </citation>
    <scope>IDENTIFICATION</scope>
    <source>
        <strain evidence="10">J_2021</strain>
        <tissue evidence="10">Erythrocytes</tissue>
    </source>
</reference>
<dbReference type="InterPro" id="IPR006585">
    <property type="entry name" value="FTP1"/>
</dbReference>
<dbReference type="Pfam" id="PF04114">
    <property type="entry name" value="Gaa1"/>
    <property type="match status" value="1"/>
</dbReference>
<dbReference type="PANTHER" id="PTHR45713:SF18">
    <property type="entry name" value="FUCOLECTIN-3-LIKE"/>
    <property type="match status" value="1"/>
</dbReference>
<dbReference type="GO" id="GO:0042765">
    <property type="term" value="C:GPI-anchor transamidase complex"/>
    <property type="evidence" value="ECO:0007669"/>
    <property type="project" value="InterPro"/>
</dbReference>
<gene>
    <name evidence="10" type="primary">LOC108695356</name>
</gene>
<dbReference type="Proteomes" id="UP000186698">
    <property type="component" value="Chromosome 6S"/>
</dbReference>
<dbReference type="InterPro" id="IPR051941">
    <property type="entry name" value="BG_Antigen-Binding_Lectin"/>
</dbReference>